<protein>
    <submittedName>
        <fullName evidence="6">Uncharacterized protein LOC106176024</fullName>
    </submittedName>
</protein>
<evidence type="ECO:0000256" key="3">
    <source>
        <dbReference type="PROSITE-ProRule" id="PRU00339"/>
    </source>
</evidence>
<dbReference type="Pfam" id="PF00004">
    <property type="entry name" value="AAA"/>
    <property type="match status" value="1"/>
</dbReference>
<dbReference type="Proteomes" id="UP000085678">
    <property type="component" value="Unplaced"/>
</dbReference>
<feature type="repeat" description="TPR" evidence="3">
    <location>
        <begin position="548"/>
        <end position="581"/>
    </location>
</feature>
<sequence length="873" mass="99263">MAIHLERPTFIGREKETKLITDSWTQHRIFGIYGPPGIGKTSLTREILRQVSAKRYNGSLCTSFVSMQSVNSAKDFFKYVALELLEKTDPLLTIESTTERLLQRQIFAHLKNITTCVLIFEKCEHIAESAATTRSVSHDLQNVLLTFVYDVTTKCPDVRVFIVSRTKLQFARLNRIYFELSLMPLCISDAKALLLDIVSHSDAENEGSFKDKNTLTKLAEQCARLPLALIIVGSVLRDGILSPSEMLDLMKEERLKALSDDSFSDSEIIDKVIRNHLARLTEVFRQHLAAIGYIPGHFSKEAVAAVLGIKQETGGGKVVKELSRVSIIHEESAGLSLVQRQKMRYDIHSLMREYVEKHVRIRELPEVRLRYSKFFADILQCVNNQMQSKNSNTATATMDVEWKNLEKLLTQAMHCTEDSYKSFIKVAMLAEYPIINFFQKDSIGFYEDMMEQSRMFDGADHRHHGLMLSAYAQAVTNIEGDIRKGIAYYEKARFILSAKGTPVDMASLYQHLGWNYYKTGDLNKSQQYLQEAYKLEEEGGMHTNVVMCQTLSILGLVSTGMGKLEEAIRYFMHSLKLRVSNFGEHPSIGSIYNNMGLTYLEQGDDDRALKNFELGLKYKRKFMKQPNLAVVDSLSNTAMLYVKKGDTERALPMLQEALAMCQKIGKTTDIALIYDNFGHVCMMNKEFLKAEGYFQKAVDTRREHTPNHFTLVEHLLHLGQAQAEQIYEAVAQRVDQENVAPNGRTAVAENNSNGCEQVFGRLAGILSTDEQNTMPKATGRPRQGVLRCDQCRNLYQQSLSNLQEAANLTPQVHEQWPRSKMPFTVYKELAKLYRMAGEDRASTENEKLAKREVTRLNRLTVPVQVEEFSLEEA</sequence>
<proteinExistence type="predicted"/>
<dbReference type="RefSeq" id="XP_013413688.1">
    <property type="nucleotide sequence ID" value="XM_013558234.1"/>
</dbReference>
<dbReference type="PRINTS" id="PR00364">
    <property type="entry name" value="DISEASERSIST"/>
</dbReference>
<evidence type="ECO:0000313" key="5">
    <source>
        <dbReference type="Proteomes" id="UP000085678"/>
    </source>
</evidence>
<dbReference type="GO" id="GO:0005524">
    <property type="term" value="F:ATP binding"/>
    <property type="evidence" value="ECO:0007669"/>
    <property type="project" value="InterPro"/>
</dbReference>
<dbReference type="Gene3D" id="3.40.50.300">
    <property type="entry name" value="P-loop containing nucleotide triphosphate hydrolases"/>
    <property type="match status" value="1"/>
</dbReference>
<dbReference type="InterPro" id="IPR011990">
    <property type="entry name" value="TPR-like_helical_dom_sf"/>
</dbReference>
<dbReference type="AlphaFoldDB" id="A0A1S3JTN7"/>
<dbReference type="InterPro" id="IPR027417">
    <property type="entry name" value="P-loop_NTPase"/>
</dbReference>
<dbReference type="GeneID" id="106176024"/>
<dbReference type="PROSITE" id="PS50005">
    <property type="entry name" value="TPR"/>
    <property type="match status" value="3"/>
</dbReference>
<dbReference type="PANTHER" id="PTHR45641">
    <property type="entry name" value="TETRATRICOPEPTIDE REPEAT PROTEIN (AFU_ORTHOLOGUE AFUA_6G03870)"/>
    <property type="match status" value="1"/>
</dbReference>
<evidence type="ECO:0000256" key="2">
    <source>
        <dbReference type="ARBA" id="ARBA00022803"/>
    </source>
</evidence>
<organism evidence="5 6">
    <name type="scientific">Lingula anatina</name>
    <name type="common">Brachiopod</name>
    <name type="synonym">Lingula unguis</name>
    <dbReference type="NCBI Taxonomy" id="7574"/>
    <lineage>
        <taxon>Eukaryota</taxon>
        <taxon>Metazoa</taxon>
        <taxon>Spiralia</taxon>
        <taxon>Lophotrochozoa</taxon>
        <taxon>Brachiopoda</taxon>
        <taxon>Linguliformea</taxon>
        <taxon>Lingulata</taxon>
        <taxon>Lingulida</taxon>
        <taxon>Linguloidea</taxon>
        <taxon>Lingulidae</taxon>
        <taxon>Lingula</taxon>
    </lineage>
</organism>
<dbReference type="PANTHER" id="PTHR45641:SF19">
    <property type="entry name" value="NEPHROCYSTIN-3"/>
    <property type="match status" value="1"/>
</dbReference>
<accession>A0A1S3JTN7</accession>
<name>A0A1S3JTN7_LINAN</name>
<dbReference type="GO" id="GO:0016887">
    <property type="term" value="F:ATP hydrolysis activity"/>
    <property type="evidence" value="ECO:0007669"/>
    <property type="project" value="InterPro"/>
</dbReference>
<dbReference type="InterPro" id="IPR019734">
    <property type="entry name" value="TPR_rpt"/>
</dbReference>
<dbReference type="InterPro" id="IPR003593">
    <property type="entry name" value="AAA+_ATPase"/>
</dbReference>
<dbReference type="STRING" id="7574.A0A1S3JTN7"/>
<evidence type="ECO:0000256" key="1">
    <source>
        <dbReference type="ARBA" id="ARBA00022737"/>
    </source>
</evidence>
<dbReference type="InParanoid" id="A0A1S3JTN7"/>
<dbReference type="Pfam" id="PF13181">
    <property type="entry name" value="TPR_8"/>
    <property type="match status" value="1"/>
</dbReference>
<keyword evidence="2 3" id="KW-0802">TPR repeat</keyword>
<dbReference type="SMART" id="SM00382">
    <property type="entry name" value="AAA"/>
    <property type="match status" value="1"/>
</dbReference>
<dbReference type="SUPFAM" id="SSF52540">
    <property type="entry name" value="P-loop containing nucleoside triphosphate hydrolases"/>
    <property type="match status" value="1"/>
</dbReference>
<keyword evidence="1" id="KW-0677">Repeat</keyword>
<evidence type="ECO:0000313" key="6">
    <source>
        <dbReference type="RefSeq" id="XP_013413688.1"/>
    </source>
</evidence>
<dbReference type="SMART" id="SM00028">
    <property type="entry name" value="TPR"/>
    <property type="match status" value="5"/>
</dbReference>
<evidence type="ECO:0000259" key="4">
    <source>
        <dbReference type="SMART" id="SM00382"/>
    </source>
</evidence>
<dbReference type="Gene3D" id="1.25.40.10">
    <property type="entry name" value="Tetratricopeptide repeat domain"/>
    <property type="match status" value="2"/>
</dbReference>
<gene>
    <name evidence="6" type="primary">LOC106176024</name>
</gene>
<feature type="domain" description="AAA+ ATPase" evidence="4">
    <location>
        <begin position="26"/>
        <end position="174"/>
    </location>
</feature>
<keyword evidence="5" id="KW-1185">Reference proteome</keyword>
<dbReference type="OrthoDB" id="6132192at2759"/>
<dbReference type="Pfam" id="PF13424">
    <property type="entry name" value="TPR_12"/>
    <property type="match status" value="1"/>
</dbReference>
<dbReference type="OMA" id="NETCRER"/>
<dbReference type="Pfam" id="PF13374">
    <property type="entry name" value="TPR_10"/>
    <property type="match status" value="1"/>
</dbReference>
<dbReference type="InterPro" id="IPR003959">
    <property type="entry name" value="ATPase_AAA_core"/>
</dbReference>
<dbReference type="KEGG" id="lak:106176024"/>
<feature type="repeat" description="TPR" evidence="3">
    <location>
        <begin position="506"/>
        <end position="539"/>
    </location>
</feature>
<reference evidence="6" key="1">
    <citation type="submission" date="2025-08" db="UniProtKB">
        <authorList>
            <consortium name="RefSeq"/>
        </authorList>
    </citation>
    <scope>IDENTIFICATION</scope>
    <source>
        <tissue evidence="6">Gonads</tissue>
    </source>
</reference>
<feature type="repeat" description="TPR" evidence="3">
    <location>
        <begin position="589"/>
        <end position="622"/>
    </location>
</feature>
<dbReference type="SUPFAM" id="SSF48452">
    <property type="entry name" value="TPR-like"/>
    <property type="match status" value="2"/>
</dbReference>